<organism evidence="2 3">
    <name type="scientific">Phormidium tenue NIES-30</name>
    <dbReference type="NCBI Taxonomy" id="549789"/>
    <lineage>
        <taxon>Bacteria</taxon>
        <taxon>Bacillati</taxon>
        <taxon>Cyanobacteriota</taxon>
        <taxon>Cyanophyceae</taxon>
        <taxon>Oscillatoriophycideae</taxon>
        <taxon>Oscillatoriales</taxon>
        <taxon>Oscillatoriaceae</taxon>
        <taxon>Phormidium</taxon>
    </lineage>
</organism>
<dbReference type="AlphaFoldDB" id="A0A1U7J2J9"/>
<keyword evidence="1" id="KW-0812">Transmembrane</keyword>
<keyword evidence="1" id="KW-1133">Transmembrane helix</keyword>
<evidence type="ECO:0000313" key="2">
    <source>
        <dbReference type="EMBL" id="OKH46357.1"/>
    </source>
</evidence>
<evidence type="ECO:0000313" key="3">
    <source>
        <dbReference type="Proteomes" id="UP000185557"/>
    </source>
</evidence>
<name>A0A1U7J2J9_9CYAN</name>
<proteinExistence type="predicted"/>
<keyword evidence="1" id="KW-0472">Membrane</keyword>
<protein>
    <submittedName>
        <fullName evidence="2">Uncharacterized protein</fullName>
    </submittedName>
</protein>
<sequence length="76" mass="8411">MNTYLIFWILGFGTLWAGLKLFDDEVILIVTMLVGSGLVLAGLIAAPDRLQIVVEVVLVIVLFRLCMECISRGDRS</sequence>
<dbReference type="OrthoDB" id="9929051at2"/>
<accession>A0A1U7J2J9</accession>
<keyword evidence="3" id="KW-1185">Reference proteome</keyword>
<feature type="transmembrane region" description="Helical" evidence="1">
    <location>
        <begin position="27"/>
        <end position="46"/>
    </location>
</feature>
<dbReference type="RefSeq" id="WP_073609584.1">
    <property type="nucleotide sequence ID" value="NZ_MRCG01000013.1"/>
</dbReference>
<comment type="caution">
    <text evidence="2">The sequence shown here is derived from an EMBL/GenBank/DDBJ whole genome shotgun (WGS) entry which is preliminary data.</text>
</comment>
<dbReference type="Proteomes" id="UP000185557">
    <property type="component" value="Unassembled WGS sequence"/>
</dbReference>
<feature type="transmembrane region" description="Helical" evidence="1">
    <location>
        <begin position="6"/>
        <end position="22"/>
    </location>
</feature>
<feature type="transmembrane region" description="Helical" evidence="1">
    <location>
        <begin position="52"/>
        <end position="70"/>
    </location>
</feature>
<gene>
    <name evidence="2" type="ORF">NIES30_16765</name>
</gene>
<dbReference type="EMBL" id="MRCG01000013">
    <property type="protein sequence ID" value="OKH46357.1"/>
    <property type="molecule type" value="Genomic_DNA"/>
</dbReference>
<evidence type="ECO:0000256" key="1">
    <source>
        <dbReference type="SAM" id="Phobius"/>
    </source>
</evidence>
<reference evidence="2 3" key="1">
    <citation type="submission" date="2016-11" db="EMBL/GenBank/DDBJ databases">
        <title>Draft Genome Sequences of Nine Cyanobacterial Strains from Diverse Habitats.</title>
        <authorList>
            <person name="Zhu T."/>
            <person name="Hou S."/>
            <person name="Lu X."/>
            <person name="Hess W.R."/>
        </authorList>
    </citation>
    <scope>NUCLEOTIDE SEQUENCE [LARGE SCALE GENOMIC DNA]</scope>
    <source>
        <strain evidence="2 3">NIES-30</strain>
    </source>
</reference>